<dbReference type="Proteomes" id="UP000005835">
    <property type="component" value="Unassembled WGS sequence"/>
</dbReference>
<feature type="domain" description="Exonuclease VII large subunit C-terminal" evidence="7">
    <location>
        <begin position="152"/>
        <end position="369"/>
    </location>
</feature>
<accession>K1JKU5</accession>
<dbReference type="OrthoDB" id="9802795at2"/>
<reference evidence="9 10" key="1">
    <citation type="submission" date="2012-05" db="EMBL/GenBank/DDBJ databases">
        <title>The Genome Sequence of Sutterella wadsworthensis 2_1_59BFAA.</title>
        <authorList>
            <consortium name="The Broad Institute Genome Sequencing Platform"/>
            <person name="Earl A."/>
            <person name="Ward D."/>
            <person name="Feldgarden M."/>
            <person name="Gevers D."/>
            <person name="Daigneault M."/>
            <person name="Strauss J."/>
            <person name="Allen-Vercoe E."/>
            <person name="Walker B."/>
            <person name="Young S.K."/>
            <person name="Zeng Q."/>
            <person name="Gargeya S."/>
            <person name="Fitzgerald M."/>
            <person name="Haas B."/>
            <person name="Abouelleil A."/>
            <person name="Alvarado L."/>
            <person name="Arachchi H.M."/>
            <person name="Berlin A.M."/>
            <person name="Chapman S.B."/>
            <person name="Goldberg J."/>
            <person name="Griggs A."/>
            <person name="Gujja S."/>
            <person name="Hansen M."/>
            <person name="Howarth C."/>
            <person name="Imamovic A."/>
            <person name="Larimer J."/>
            <person name="McCowen C."/>
            <person name="Montmayeur A."/>
            <person name="Murphy C."/>
            <person name="Neiman D."/>
            <person name="Pearson M."/>
            <person name="Priest M."/>
            <person name="Roberts A."/>
            <person name="Saif S."/>
            <person name="Shea T."/>
            <person name="Sisk P."/>
            <person name="Sykes S."/>
            <person name="Wortman J."/>
            <person name="Nusbaum C."/>
            <person name="Birren B."/>
        </authorList>
    </citation>
    <scope>NUCLEOTIDE SEQUENCE [LARGE SCALE GENOMIC DNA]</scope>
    <source>
        <strain evidence="9 10">2_1_59BFAA</strain>
    </source>
</reference>
<evidence type="ECO:0000313" key="9">
    <source>
        <dbReference type="EMBL" id="EKB30786.1"/>
    </source>
</evidence>
<dbReference type="CDD" id="cd04489">
    <property type="entry name" value="ExoVII_LU_OBF"/>
    <property type="match status" value="1"/>
</dbReference>
<organism evidence="9 10">
    <name type="scientific">Sutterella wadsworthensis 2_1_59BFAA</name>
    <dbReference type="NCBI Taxonomy" id="742823"/>
    <lineage>
        <taxon>Bacteria</taxon>
        <taxon>Pseudomonadati</taxon>
        <taxon>Pseudomonadota</taxon>
        <taxon>Betaproteobacteria</taxon>
        <taxon>Burkholderiales</taxon>
        <taxon>Sutterellaceae</taxon>
        <taxon>Sutterella</taxon>
    </lineage>
</organism>
<evidence type="ECO:0000256" key="3">
    <source>
        <dbReference type="ARBA" id="ARBA00022801"/>
    </source>
</evidence>
<sequence>MPDYPFLFDDECFSRPASARPSVPLRREPARSENVLGVGAAVARIRSALGGMLGGVWVSGEVSNLSMPASGHVYLTLKDRDASIRCAYFAGSARRHPATFRTGDRIEVTGAVDVYAKSGDLQIKVTDWRHAGAGALYEAYLRLKVRLSAEGLFFEGLKKPLPFFVRRVVVVTSAQAAALQDVRRTIDRRTPWVRLMLSPAYVQGESAPLSLMAALDRADAAGADVILLVRGGGSFEDLSAFNDERLVRKLRSLKTPVIAGVGHESDETLAALAADVCASTPTAAAEHIGPDIHYWRSLLDDFEERMTLAVDRKTDDAGQTLDRLEARMSRQDGFLSRQEGNLVRNGMLLERLAAGSLQGREARLETAGSGLAGIGALPRRRSVQLEALAQRLEDASEGVLGTRARRLDHFALCLQSPDAVLRARSVRLTSLDKTLELAAERACNAQSRRLDQTRTGLAAAFEQSAYRKDMELRLLERRLPDMERRLDEAALHLRALGHALAGLDPDKPLKLGYARVELADGTVTAAAEIATGDELTLCFADGSRKAVAK</sequence>
<dbReference type="eggNOG" id="COG1570">
    <property type="taxonomic scope" value="Bacteria"/>
</dbReference>
<dbReference type="STRING" id="742823.HMPREF9465_01476"/>
<dbReference type="HOGENOM" id="CLU_023625_2_2_4"/>
<evidence type="ECO:0000259" key="8">
    <source>
        <dbReference type="Pfam" id="PF13742"/>
    </source>
</evidence>
<name>K1JKU5_9BURK</name>
<dbReference type="Pfam" id="PF02601">
    <property type="entry name" value="Exonuc_VII_L"/>
    <property type="match status" value="2"/>
</dbReference>
<dbReference type="AlphaFoldDB" id="K1JKU5"/>
<dbReference type="EC" id="3.1.11.6" evidence="5"/>
<evidence type="ECO:0000313" key="10">
    <source>
        <dbReference type="Proteomes" id="UP000005835"/>
    </source>
</evidence>
<dbReference type="GO" id="GO:0009318">
    <property type="term" value="C:exodeoxyribonuclease VII complex"/>
    <property type="evidence" value="ECO:0007669"/>
    <property type="project" value="UniProtKB-UniRule"/>
</dbReference>
<evidence type="ECO:0000259" key="7">
    <source>
        <dbReference type="Pfam" id="PF02601"/>
    </source>
</evidence>
<dbReference type="HAMAP" id="MF_00378">
    <property type="entry name" value="Exonuc_7_L"/>
    <property type="match status" value="1"/>
</dbReference>
<protein>
    <recommendedName>
        <fullName evidence="5">Exodeoxyribonuclease 7 large subunit</fullName>
        <ecNumber evidence="5">3.1.11.6</ecNumber>
    </recommendedName>
    <alternativeName>
        <fullName evidence="5">Exodeoxyribonuclease VII large subunit</fullName>
        <shortName evidence="5">Exonuclease VII large subunit</shortName>
    </alternativeName>
</protein>
<evidence type="ECO:0000256" key="2">
    <source>
        <dbReference type="ARBA" id="ARBA00022722"/>
    </source>
</evidence>
<dbReference type="Pfam" id="PF13742">
    <property type="entry name" value="tRNA_anti_2"/>
    <property type="match status" value="1"/>
</dbReference>
<evidence type="ECO:0000256" key="6">
    <source>
        <dbReference type="RuleBase" id="RU004355"/>
    </source>
</evidence>
<comment type="caution">
    <text evidence="9">The sequence shown here is derived from an EMBL/GenBank/DDBJ whole genome shotgun (WGS) entry which is preliminary data.</text>
</comment>
<comment type="function">
    <text evidence="5">Bidirectionally degrades single-stranded DNA into large acid-insoluble oligonucleotides, which are then degraded further into small acid-soluble oligonucleotides.</text>
</comment>
<dbReference type="GO" id="GO:0008855">
    <property type="term" value="F:exodeoxyribonuclease VII activity"/>
    <property type="evidence" value="ECO:0007669"/>
    <property type="project" value="UniProtKB-UniRule"/>
</dbReference>
<dbReference type="PATRIC" id="fig|742823.3.peg.1469"/>
<evidence type="ECO:0000256" key="1">
    <source>
        <dbReference type="ARBA" id="ARBA00022490"/>
    </source>
</evidence>
<keyword evidence="2 5" id="KW-0540">Nuclease</keyword>
<dbReference type="InterPro" id="IPR020579">
    <property type="entry name" value="Exonuc_VII_lsu_C"/>
</dbReference>
<evidence type="ECO:0000256" key="4">
    <source>
        <dbReference type="ARBA" id="ARBA00022839"/>
    </source>
</evidence>
<keyword evidence="3 5" id="KW-0378">Hydrolase</keyword>
<comment type="catalytic activity">
    <reaction evidence="5 6">
        <text>Exonucleolytic cleavage in either 5'- to 3'- or 3'- to 5'-direction to yield nucleoside 5'-phosphates.</text>
        <dbReference type="EC" id="3.1.11.6"/>
    </reaction>
</comment>
<evidence type="ECO:0000256" key="5">
    <source>
        <dbReference type="HAMAP-Rule" id="MF_00378"/>
    </source>
</evidence>
<dbReference type="Gene3D" id="2.40.50.1010">
    <property type="match status" value="1"/>
</dbReference>
<dbReference type="PANTHER" id="PTHR30008:SF0">
    <property type="entry name" value="EXODEOXYRIBONUCLEASE 7 LARGE SUBUNIT"/>
    <property type="match status" value="1"/>
</dbReference>
<comment type="subunit">
    <text evidence="5">Heterooligomer composed of large and small subunits.</text>
</comment>
<dbReference type="EMBL" id="ADMG01000035">
    <property type="protein sequence ID" value="EKB30786.1"/>
    <property type="molecule type" value="Genomic_DNA"/>
</dbReference>
<dbReference type="InterPro" id="IPR003753">
    <property type="entry name" value="Exonuc_VII_L"/>
</dbReference>
<comment type="similarity">
    <text evidence="5 6">Belongs to the XseA family.</text>
</comment>
<dbReference type="GO" id="GO:0005737">
    <property type="term" value="C:cytoplasm"/>
    <property type="evidence" value="ECO:0007669"/>
    <property type="project" value="UniProtKB-SubCell"/>
</dbReference>
<gene>
    <name evidence="5" type="primary">xseA</name>
    <name evidence="9" type="ORF">HMPREF9465_01476</name>
</gene>
<feature type="domain" description="OB-fold nucleic acid binding" evidence="8">
    <location>
        <begin position="40"/>
        <end position="127"/>
    </location>
</feature>
<keyword evidence="1 5" id="KW-0963">Cytoplasm</keyword>
<proteinExistence type="inferred from homology"/>
<keyword evidence="4 5" id="KW-0269">Exonuclease</keyword>
<dbReference type="GO" id="GO:0006308">
    <property type="term" value="P:DNA catabolic process"/>
    <property type="evidence" value="ECO:0007669"/>
    <property type="project" value="UniProtKB-UniRule"/>
</dbReference>
<dbReference type="GO" id="GO:0003676">
    <property type="term" value="F:nucleic acid binding"/>
    <property type="evidence" value="ECO:0007669"/>
    <property type="project" value="InterPro"/>
</dbReference>
<dbReference type="PANTHER" id="PTHR30008">
    <property type="entry name" value="EXODEOXYRIBONUCLEASE 7 LARGE SUBUNIT"/>
    <property type="match status" value="1"/>
</dbReference>
<dbReference type="InterPro" id="IPR025824">
    <property type="entry name" value="OB-fold_nuc-bd_dom"/>
</dbReference>
<comment type="subcellular location">
    <subcellularLocation>
        <location evidence="5 6">Cytoplasm</location>
    </subcellularLocation>
</comment>
<dbReference type="NCBIfam" id="TIGR00237">
    <property type="entry name" value="xseA"/>
    <property type="match status" value="1"/>
</dbReference>
<keyword evidence="10" id="KW-1185">Reference proteome</keyword>
<feature type="domain" description="Exonuclease VII large subunit C-terminal" evidence="7">
    <location>
        <begin position="383"/>
        <end position="545"/>
    </location>
</feature>